<dbReference type="RefSeq" id="XP_013947164.1">
    <property type="nucleotide sequence ID" value="XM_014091689.1"/>
</dbReference>
<dbReference type="HOGENOM" id="CLU_2292080_0_0_1"/>
<dbReference type="EMBL" id="ABDG02000017">
    <property type="protein sequence ID" value="EHK49004.1"/>
    <property type="molecule type" value="Genomic_DNA"/>
</dbReference>
<dbReference type="OrthoDB" id="4777826at2759"/>
<evidence type="ECO:0000313" key="2">
    <source>
        <dbReference type="Proteomes" id="UP000005426"/>
    </source>
</evidence>
<sequence>MSASRQIMKWSPQVHQDILIATFCNLSLSSEQWAKVMADLSKMGYTFSEGALRYVDACILGQWHFTNGCSPMATRPRLIGLHSTPLAPVLHSASWGGEENA</sequence>
<reference evidence="1 2" key="1">
    <citation type="journal article" date="2011" name="Genome Biol.">
        <title>Comparative genome sequence analysis underscores mycoparasitism as the ancestral life style of Trichoderma.</title>
        <authorList>
            <person name="Kubicek C.P."/>
            <person name="Herrera-Estrella A."/>
            <person name="Seidl-Seiboth V."/>
            <person name="Martinez D.A."/>
            <person name="Druzhinina I.S."/>
            <person name="Thon M."/>
            <person name="Zeilinger S."/>
            <person name="Casas-Flores S."/>
            <person name="Horwitz B.A."/>
            <person name="Mukherjee P.K."/>
            <person name="Mukherjee M."/>
            <person name="Kredics L."/>
            <person name="Alcaraz L.D."/>
            <person name="Aerts A."/>
            <person name="Antal Z."/>
            <person name="Atanasova L."/>
            <person name="Cervantes-Badillo M.G."/>
            <person name="Challacombe J."/>
            <person name="Chertkov O."/>
            <person name="McCluskey K."/>
            <person name="Coulpier F."/>
            <person name="Deshpande N."/>
            <person name="von Doehren H."/>
            <person name="Ebbole D.J."/>
            <person name="Esquivel-Naranjo E.U."/>
            <person name="Fekete E."/>
            <person name="Flipphi M."/>
            <person name="Glaser F."/>
            <person name="Gomez-Rodriguez E.Y."/>
            <person name="Gruber S."/>
            <person name="Han C."/>
            <person name="Henrissat B."/>
            <person name="Hermosa R."/>
            <person name="Hernandez-Onate M."/>
            <person name="Karaffa L."/>
            <person name="Kosti I."/>
            <person name="Le Crom S."/>
            <person name="Lindquist E."/>
            <person name="Lucas S."/>
            <person name="Luebeck M."/>
            <person name="Luebeck P.S."/>
            <person name="Margeot A."/>
            <person name="Metz B."/>
            <person name="Misra M."/>
            <person name="Nevalainen H."/>
            <person name="Omann M."/>
            <person name="Packer N."/>
            <person name="Perrone G."/>
            <person name="Uresti-Rivera E.E."/>
            <person name="Salamov A."/>
            <person name="Schmoll M."/>
            <person name="Seiboth B."/>
            <person name="Shapiro H."/>
            <person name="Sukno S."/>
            <person name="Tamayo-Ramos J.A."/>
            <person name="Tisch D."/>
            <person name="Wiest A."/>
            <person name="Wilkinson H.H."/>
            <person name="Zhang M."/>
            <person name="Coutinho P.M."/>
            <person name="Kenerley C.M."/>
            <person name="Monte E."/>
            <person name="Baker S.E."/>
            <person name="Grigoriev I.V."/>
        </authorList>
    </citation>
    <scope>NUCLEOTIDE SEQUENCE [LARGE SCALE GENOMIC DNA]</scope>
    <source>
        <strain evidence="2">ATCC 20476 / IMI 206040</strain>
    </source>
</reference>
<gene>
    <name evidence="1" type="ORF">TRIATDRAFT_255062</name>
</gene>
<dbReference type="GeneID" id="25778772"/>
<proteinExistence type="predicted"/>
<protein>
    <submittedName>
        <fullName evidence="1">Uncharacterized protein</fullName>
    </submittedName>
</protein>
<name>G9NJC9_HYPAI</name>
<organism evidence="1 2">
    <name type="scientific">Hypocrea atroviridis (strain ATCC 20476 / IMI 206040)</name>
    <name type="common">Trichoderma atroviride</name>
    <dbReference type="NCBI Taxonomy" id="452589"/>
    <lineage>
        <taxon>Eukaryota</taxon>
        <taxon>Fungi</taxon>
        <taxon>Dikarya</taxon>
        <taxon>Ascomycota</taxon>
        <taxon>Pezizomycotina</taxon>
        <taxon>Sordariomycetes</taxon>
        <taxon>Hypocreomycetidae</taxon>
        <taxon>Hypocreales</taxon>
        <taxon>Hypocreaceae</taxon>
        <taxon>Trichoderma</taxon>
    </lineage>
</organism>
<dbReference type="AlphaFoldDB" id="G9NJC9"/>
<comment type="caution">
    <text evidence="1">The sequence shown here is derived from an EMBL/GenBank/DDBJ whole genome shotgun (WGS) entry which is preliminary data.</text>
</comment>
<accession>G9NJC9</accession>
<evidence type="ECO:0000313" key="1">
    <source>
        <dbReference type="EMBL" id="EHK49004.1"/>
    </source>
</evidence>
<dbReference type="Proteomes" id="UP000005426">
    <property type="component" value="Unassembled WGS sequence"/>
</dbReference>
<dbReference type="KEGG" id="tatv:25778772"/>
<keyword evidence="2" id="KW-1185">Reference proteome</keyword>